<protein>
    <recommendedName>
        <fullName evidence="4">Peptidase A2 domain-containing protein</fullName>
    </recommendedName>
</protein>
<dbReference type="Proteomes" id="UP000440578">
    <property type="component" value="Unassembled WGS sequence"/>
</dbReference>
<gene>
    <name evidence="2" type="ORF">FJT64_023246</name>
</gene>
<reference evidence="2 3" key="1">
    <citation type="submission" date="2019-07" db="EMBL/GenBank/DDBJ databases">
        <title>Draft genome assembly of a fouling barnacle, Amphibalanus amphitrite (Darwin, 1854): The first reference genome for Thecostraca.</title>
        <authorList>
            <person name="Kim W."/>
        </authorList>
    </citation>
    <scope>NUCLEOTIDE SEQUENCE [LARGE SCALE GENOMIC DNA]</scope>
    <source>
        <strain evidence="2">SNU_AA5</strain>
        <tissue evidence="2">Soma without cirri and trophi</tissue>
    </source>
</reference>
<keyword evidence="1" id="KW-0175">Coiled coil</keyword>
<organism evidence="2 3">
    <name type="scientific">Amphibalanus amphitrite</name>
    <name type="common">Striped barnacle</name>
    <name type="synonym">Balanus amphitrite</name>
    <dbReference type="NCBI Taxonomy" id="1232801"/>
    <lineage>
        <taxon>Eukaryota</taxon>
        <taxon>Metazoa</taxon>
        <taxon>Ecdysozoa</taxon>
        <taxon>Arthropoda</taxon>
        <taxon>Crustacea</taxon>
        <taxon>Multicrustacea</taxon>
        <taxon>Cirripedia</taxon>
        <taxon>Thoracica</taxon>
        <taxon>Thoracicalcarea</taxon>
        <taxon>Balanomorpha</taxon>
        <taxon>Balanoidea</taxon>
        <taxon>Balanidae</taxon>
        <taxon>Amphibalaninae</taxon>
        <taxon>Amphibalanus</taxon>
    </lineage>
</organism>
<name>A0A6A4WSD3_AMPAM</name>
<evidence type="ECO:0000256" key="1">
    <source>
        <dbReference type="SAM" id="Coils"/>
    </source>
</evidence>
<dbReference type="PANTHER" id="PTHR33198:SF19">
    <property type="entry name" value="CCHC-TYPE DOMAIN-CONTAINING PROTEIN"/>
    <property type="match status" value="1"/>
</dbReference>
<accession>A0A6A4WSD3</accession>
<dbReference type="OrthoDB" id="6342757at2759"/>
<feature type="coiled-coil region" evidence="1">
    <location>
        <begin position="7"/>
        <end position="35"/>
    </location>
</feature>
<dbReference type="PANTHER" id="PTHR33198">
    <property type="entry name" value="ANK_REP_REGION DOMAIN-CONTAINING PROTEIN-RELATED"/>
    <property type="match status" value="1"/>
</dbReference>
<evidence type="ECO:0000313" key="3">
    <source>
        <dbReference type="Proteomes" id="UP000440578"/>
    </source>
</evidence>
<evidence type="ECO:0008006" key="4">
    <source>
        <dbReference type="Google" id="ProtNLM"/>
    </source>
</evidence>
<proteinExistence type="predicted"/>
<evidence type="ECO:0000313" key="2">
    <source>
        <dbReference type="EMBL" id="KAF0305058.1"/>
    </source>
</evidence>
<dbReference type="EMBL" id="VIIS01000784">
    <property type="protein sequence ID" value="KAF0305058.1"/>
    <property type="molecule type" value="Genomic_DNA"/>
</dbReference>
<sequence length="475" mass="51522">MGDHEQLERLTALMVQQSEQAAQREERLAAMLERALASQTQPPAARSAAAVIEGGQPATIAAATTTAPLAKLPSGAITAPHLTSSASLKEFGAWRQKFADFQLLTRLGTLSIDEQKATLTSLLDDEWTRTLRYSLQVPQDANLETVLDIMEAHLRGQRSIILDRRDFYSRIQEPDEMFDDFLSSIKEIAAYCDFCDVCVDDQYRDRVVVGTRDEEALKRMLHEPKLTLQKAIDICRASHVSAAGDRSGVRQLIGDIHVDQLATRRTPRVELMLTHPSGSAAVSCVPDTGAEATVMGAEMAASLSIPLQTTPSSGSAVKFSSAGNTPLTCIGQFGATVTLGDSEIYTTVYVLQEVTGLLLGWCDAVRLRILPADFPAQIPAATWRRHVGTVTARQVDTSGPELPVRLARVSTGRFVVRTVTPESLAATVAQMNGSSACGADGLCVRAPHRSRRVDPTMPHAYLHCSHHGSLSLTRR</sequence>
<keyword evidence="3" id="KW-1185">Reference proteome</keyword>
<dbReference type="AlphaFoldDB" id="A0A6A4WSD3"/>
<comment type="caution">
    <text evidence="2">The sequence shown here is derived from an EMBL/GenBank/DDBJ whole genome shotgun (WGS) entry which is preliminary data.</text>
</comment>